<protein>
    <submittedName>
        <fullName evidence="1">Uncharacterized protein</fullName>
    </submittedName>
</protein>
<comment type="caution">
    <text evidence="1">The sequence shown here is derived from an EMBL/GenBank/DDBJ whole genome shotgun (WGS) entry which is preliminary data.</text>
</comment>
<dbReference type="Proteomes" id="UP001642360">
    <property type="component" value="Unassembled WGS sequence"/>
</dbReference>
<keyword evidence="2" id="KW-1185">Reference proteome</keyword>
<accession>A0ABC8TQY0</accession>
<evidence type="ECO:0000313" key="1">
    <source>
        <dbReference type="EMBL" id="CAK9171848.1"/>
    </source>
</evidence>
<evidence type="ECO:0000313" key="2">
    <source>
        <dbReference type="Proteomes" id="UP001642360"/>
    </source>
</evidence>
<dbReference type="EMBL" id="CAUOFW020005851">
    <property type="protein sequence ID" value="CAK9171848.1"/>
    <property type="molecule type" value="Genomic_DNA"/>
</dbReference>
<name>A0ABC8TQY0_9AQUA</name>
<gene>
    <name evidence="1" type="ORF">ILEXP_LOCUS41455</name>
</gene>
<proteinExistence type="predicted"/>
<sequence length="440" mass="50240">MASNAQTREALQRTLMASNAQTREALQRTLMASNAQTREANKDGIERSNERSIAAKRIRMASNAQTREALQRTLMSSNVTQRMTSNETQSCYVSKVTYKLKEILNENITMLTFLQQMTKSALFRNHEMLKNTEGDQNQEGITRKIAIDKAVERFHWYPMKRFNNQSMNKETWCLQKVQRAFQGSTPEGLLSLVKRNYSRLFVLTGQGKLSSRVEDRDFRVKPVKIVPVYTTQKCIHKFLQKRRSDLDKTIELRNLKAHQSINQGFSNFIWRGYEYEAIRHYIDVLTANTAAMNQAICLGFQIWYSLMPSLMLTIGNYDFHFILSPDFYKSFKDSTREWSPQTIKLAEELCEDLSHSLMHAAGSTLETGGASTSGCGTSAESNETGTFDPLGIRAREETHKVVLRKLVISCLAVCLLSTVSYITVGGTELCQQFMEGRFKE</sequence>
<reference evidence="1 2" key="1">
    <citation type="submission" date="2024-02" db="EMBL/GenBank/DDBJ databases">
        <authorList>
            <person name="Vignale AGUSTIN F."/>
            <person name="Sosa J E."/>
            <person name="Modenutti C."/>
        </authorList>
    </citation>
    <scope>NUCLEOTIDE SEQUENCE [LARGE SCALE GENOMIC DNA]</scope>
</reference>
<organism evidence="1 2">
    <name type="scientific">Ilex paraguariensis</name>
    <name type="common">yerba mate</name>
    <dbReference type="NCBI Taxonomy" id="185542"/>
    <lineage>
        <taxon>Eukaryota</taxon>
        <taxon>Viridiplantae</taxon>
        <taxon>Streptophyta</taxon>
        <taxon>Embryophyta</taxon>
        <taxon>Tracheophyta</taxon>
        <taxon>Spermatophyta</taxon>
        <taxon>Magnoliopsida</taxon>
        <taxon>eudicotyledons</taxon>
        <taxon>Gunneridae</taxon>
        <taxon>Pentapetalae</taxon>
        <taxon>asterids</taxon>
        <taxon>campanulids</taxon>
        <taxon>Aquifoliales</taxon>
        <taxon>Aquifoliaceae</taxon>
        <taxon>Ilex</taxon>
    </lineage>
</organism>
<dbReference type="AlphaFoldDB" id="A0ABC8TQY0"/>